<keyword evidence="1" id="KW-0812">Transmembrane</keyword>
<keyword evidence="6" id="KW-1185">Reference proteome</keyword>
<keyword evidence="1" id="KW-0472">Membrane</keyword>
<dbReference type="Proteomes" id="UP000642938">
    <property type="component" value="Unassembled WGS sequence"/>
</dbReference>
<comment type="caution">
    <text evidence="4">The sequence shown here is derived from an EMBL/GenBank/DDBJ whole genome shotgun (WGS) entry which is preliminary data.</text>
</comment>
<dbReference type="Pfam" id="PF16401">
    <property type="entry name" value="DUF5009"/>
    <property type="match status" value="1"/>
</dbReference>
<evidence type="ECO:0000313" key="4">
    <source>
        <dbReference type="EMBL" id="MBB4109371.1"/>
    </source>
</evidence>
<feature type="transmembrane region" description="Helical" evidence="1">
    <location>
        <begin position="51"/>
        <end position="69"/>
    </location>
</feature>
<evidence type="ECO:0000313" key="5">
    <source>
        <dbReference type="Proteomes" id="UP000532273"/>
    </source>
</evidence>
<feature type="transmembrane region" description="Helical" evidence="1">
    <location>
        <begin position="90"/>
        <end position="110"/>
    </location>
</feature>
<feature type="transmembrane region" description="Helical" evidence="1">
    <location>
        <begin position="304"/>
        <end position="325"/>
    </location>
</feature>
<dbReference type="PANTHER" id="PTHR31061:SF24">
    <property type="entry name" value="LD22376P"/>
    <property type="match status" value="1"/>
</dbReference>
<feature type="transmembrane region" description="Helical" evidence="1">
    <location>
        <begin position="150"/>
        <end position="170"/>
    </location>
</feature>
<keyword evidence="4" id="KW-0012">Acyltransferase</keyword>
<feature type="transmembrane region" description="Helical" evidence="1">
    <location>
        <begin position="12"/>
        <end position="31"/>
    </location>
</feature>
<protein>
    <submittedName>
        <fullName evidence="3">DUF5009 domain-containing protein</fullName>
    </submittedName>
    <submittedName>
        <fullName evidence="4">Putative acyltransferase</fullName>
    </submittedName>
</protein>
<keyword evidence="1" id="KW-1133">Transmembrane helix</keyword>
<sequence>MTQPKQRLLSLDFFRGLTVAAMILVNNPGSWGHIYAPLEHAEWNGCTPTDLIFPFFLWIVGVSIAFAMSSSKADPATHQKTIIKAVKRGIILYFLGFFLAIFGKIISAIMDHKSIWEAFQTVRLLGVLQRIGIVFIISSIIFIKASTKTIFKTLIVILTVYWALMTFIPVPGIGYPNLEKETNLAAWIDRGILTEAHTWASSKTWDPEGILSTLPAIGTCLFGILVGVWMRRKDIDNPTKVAWLFTAGTAAVILGLLWDLQFPINKSLWTSSYVLYTGGLASIGLAICYWIIDVHGYKKFTTPFVVYGVNAITVFFQAGLMPRVLNLIRITKPDGSKTGLLVRFYETCYSPFFSPINASLVWALTYVLGFYVLLYLMYKKNIIIKV</sequence>
<reference evidence="4 5" key="3">
    <citation type="submission" date="2020-08" db="EMBL/GenBank/DDBJ databases">
        <title>Genomic Encyclopedia of Type Strains, Phase IV (KMG-IV): sequencing the most valuable type-strain genomes for metagenomic binning, comparative biology and taxonomic classification.</title>
        <authorList>
            <person name="Goeker M."/>
        </authorList>
    </citation>
    <scope>NUCLEOTIDE SEQUENCE [LARGE SCALE GENOMIC DNA]</scope>
    <source>
        <strain evidence="4 5">DSM 100774</strain>
    </source>
</reference>
<reference evidence="6" key="2">
    <citation type="journal article" date="2019" name="Int. J. Syst. Evol. Microbiol.">
        <title>The Global Catalogue of Microorganisms (GCM) 10K type strain sequencing project: providing services to taxonomists for standard genome sequencing and annotation.</title>
        <authorList>
            <consortium name="The Broad Institute Genomics Platform"/>
            <consortium name="The Broad Institute Genome Sequencing Center for Infectious Disease"/>
            <person name="Wu L."/>
            <person name="Ma J."/>
        </authorList>
    </citation>
    <scope>NUCLEOTIDE SEQUENCE [LARGE SCALE GENOMIC DNA]</scope>
    <source>
        <strain evidence="6">CGMCC 1.15287</strain>
    </source>
</reference>
<dbReference type="PANTHER" id="PTHR31061">
    <property type="entry name" value="LD22376P"/>
    <property type="match status" value="1"/>
</dbReference>
<reference evidence="3" key="4">
    <citation type="submission" date="2024-05" db="EMBL/GenBank/DDBJ databases">
        <authorList>
            <person name="Sun Q."/>
            <person name="Zhou Y."/>
        </authorList>
    </citation>
    <scope>NUCLEOTIDE SEQUENCE</scope>
    <source>
        <strain evidence="3">CGMCC 1.15287</strain>
    </source>
</reference>
<feature type="transmembrane region" description="Helical" evidence="1">
    <location>
        <begin position="209"/>
        <end position="229"/>
    </location>
</feature>
<dbReference type="Proteomes" id="UP000532273">
    <property type="component" value="Unassembled WGS sequence"/>
</dbReference>
<name>A0A7W6P7U1_9SPHI</name>
<accession>A0A7W6P7U1</accession>
<dbReference type="InterPro" id="IPR032176">
    <property type="entry name" value="DUF5009"/>
</dbReference>
<proteinExistence type="predicted"/>
<feature type="transmembrane region" description="Helical" evidence="1">
    <location>
        <begin position="359"/>
        <end position="378"/>
    </location>
</feature>
<evidence type="ECO:0000313" key="3">
    <source>
        <dbReference type="EMBL" id="GGH11835.1"/>
    </source>
</evidence>
<dbReference type="RefSeq" id="WP_183766350.1">
    <property type="nucleotide sequence ID" value="NZ_BMHZ01000003.1"/>
</dbReference>
<keyword evidence="4" id="KW-0808">Transferase</keyword>
<feature type="domain" description="DUF5009" evidence="2">
    <location>
        <begin position="41"/>
        <end position="98"/>
    </location>
</feature>
<organism evidence="4 5">
    <name type="scientific">Pedobacter zeae</name>
    <dbReference type="NCBI Taxonomy" id="1737356"/>
    <lineage>
        <taxon>Bacteria</taxon>
        <taxon>Pseudomonadati</taxon>
        <taxon>Bacteroidota</taxon>
        <taxon>Sphingobacteriia</taxon>
        <taxon>Sphingobacteriales</taxon>
        <taxon>Sphingobacteriaceae</taxon>
        <taxon>Pedobacter</taxon>
    </lineage>
</organism>
<feature type="transmembrane region" description="Helical" evidence="1">
    <location>
        <begin position="122"/>
        <end position="143"/>
    </location>
</feature>
<evidence type="ECO:0000313" key="6">
    <source>
        <dbReference type="Proteomes" id="UP000642938"/>
    </source>
</evidence>
<reference evidence="3" key="1">
    <citation type="journal article" date="2014" name="Int. J. Syst. Evol. Microbiol.">
        <title>Complete genome of a new Firmicutes species belonging to the dominant human colonic microbiota ('Ruminococcus bicirculans') reveals two chromosomes and a selective capacity to utilize plant glucans.</title>
        <authorList>
            <consortium name="NISC Comparative Sequencing Program"/>
            <person name="Wegmann U."/>
            <person name="Louis P."/>
            <person name="Goesmann A."/>
            <person name="Henrissat B."/>
            <person name="Duncan S.H."/>
            <person name="Flint H.J."/>
        </authorList>
    </citation>
    <scope>NUCLEOTIDE SEQUENCE</scope>
    <source>
        <strain evidence="3">CGMCC 1.15287</strain>
    </source>
</reference>
<dbReference type="GO" id="GO:0016746">
    <property type="term" value="F:acyltransferase activity"/>
    <property type="evidence" value="ECO:0007669"/>
    <property type="project" value="UniProtKB-KW"/>
</dbReference>
<dbReference type="EMBL" id="JACIEF010000003">
    <property type="protein sequence ID" value="MBB4109371.1"/>
    <property type="molecule type" value="Genomic_DNA"/>
</dbReference>
<dbReference type="EMBL" id="BMHZ01000003">
    <property type="protein sequence ID" value="GGH11835.1"/>
    <property type="molecule type" value="Genomic_DNA"/>
</dbReference>
<feature type="transmembrane region" description="Helical" evidence="1">
    <location>
        <begin position="273"/>
        <end position="292"/>
    </location>
</feature>
<evidence type="ECO:0000259" key="2">
    <source>
        <dbReference type="Pfam" id="PF16401"/>
    </source>
</evidence>
<evidence type="ECO:0000256" key="1">
    <source>
        <dbReference type="SAM" id="Phobius"/>
    </source>
</evidence>
<feature type="transmembrane region" description="Helical" evidence="1">
    <location>
        <begin position="241"/>
        <end position="261"/>
    </location>
</feature>
<gene>
    <name evidence="3" type="ORF">GCM10007422_31330</name>
    <name evidence="4" type="ORF">GGQ60_003380</name>
</gene>
<dbReference type="AlphaFoldDB" id="A0A7W6P7U1"/>